<dbReference type="GO" id="GO:0032453">
    <property type="term" value="F:histone H3K4 demethylase activity"/>
    <property type="evidence" value="ECO:0007669"/>
    <property type="project" value="TreeGrafter"/>
</dbReference>
<dbReference type="SMART" id="SM00558">
    <property type="entry name" value="JmjC"/>
    <property type="match status" value="1"/>
</dbReference>
<dbReference type="SUPFAM" id="SSF51197">
    <property type="entry name" value="Clavaminate synthase-like"/>
    <property type="match status" value="1"/>
</dbReference>
<keyword evidence="3" id="KW-0408">Iron</keyword>
<comment type="cofactor">
    <cofactor evidence="1">
        <name>Fe(2+)</name>
        <dbReference type="ChEBI" id="CHEBI:29033"/>
    </cofactor>
</comment>
<dbReference type="PANTHER" id="PTHR13096">
    <property type="entry name" value="MINA53 MYC INDUCED NUCLEAR ANTIGEN"/>
    <property type="match status" value="1"/>
</dbReference>
<accession>A0A1Z3N474</accession>
<protein>
    <recommendedName>
        <fullName evidence="4">JmjC domain-containing protein</fullName>
    </recommendedName>
</protein>
<evidence type="ECO:0000313" key="6">
    <source>
        <dbReference type="Proteomes" id="UP000197003"/>
    </source>
</evidence>
<sequence length="308" mass="34435">MKKLGLAELLAPVTLPEFFNSHWPVEPLFIPATPGKLQDIFALEQMQDLKNLISARQRKVRACLPDFDDEYSSIHLEPSDALKAYRNNMTLVFDSMQSQDATIADMLGNVRADLGLVTGGAENDLCKARSIAYATPAGCGTRLHFDANANFIIQIKGTKTWRLAPNESVEFPTERFTTGSEEMPAALEKQCHAHLIDALDEDSMEVIMKPGCVLFVPRGYWHETTTEEESLSLNFTFSQPTWADVFTKSLQEVLLRSPEWRELADGLEGTDQERKEAAIARFEFLLKSLATELPEISGRLLLQEGGLI</sequence>
<evidence type="ECO:0000259" key="4">
    <source>
        <dbReference type="PROSITE" id="PS51184"/>
    </source>
</evidence>
<dbReference type="PROSITE" id="PS51184">
    <property type="entry name" value="JMJC"/>
    <property type="match status" value="1"/>
</dbReference>
<dbReference type="AlphaFoldDB" id="A0A1Z3N474"/>
<dbReference type="GO" id="GO:0046872">
    <property type="term" value="F:metal ion binding"/>
    <property type="evidence" value="ECO:0007669"/>
    <property type="project" value="UniProtKB-KW"/>
</dbReference>
<reference evidence="5 6" key="1">
    <citation type="submission" date="2017-04" db="EMBL/GenBank/DDBJ databases">
        <title>Whole genome sequence of Bdellovibrio bacteriovorus strain SSB218315.</title>
        <authorList>
            <person name="Oyedara O."/>
            <person name="Rodriguez-Perez M.A."/>
        </authorList>
    </citation>
    <scope>NUCLEOTIDE SEQUENCE [LARGE SCALE GENOMIC DNA]</scope>
    <source>
        <strain evidence="5 6">SSB218315</strain>
    </source>
</reference>
<dbReference type="PANTHER" id="PTHR13096:SF9">
    <property type="entry name" value="BIFUNCTIONAL LYSINE-SPECIFIC DEMETHYLASE AND HISTIDYL-HYDROXYLASE"/>
    <property type="match status" value="1"/>
</dbReference>
<dbReference type="RefSeq" id="WP_088563924.1">
    <property type="nucleotide sequence ID" value="NZ_CP020946.1"/>
</dbReference>
<name>A0A1Z3N474_BDEBC</name>
<evidence type="ECO:0000313" key="5">
    <source>
        <dbReference type="EMBL" id="ASD62274.1"/>
    </source>
</evidence>
<dbReference type="Gene3D" id="2.60.120.650">
    <property type="entry name" value="Cupin"/>
    <property type="match status" value="1"/>
</dbReference>
<dbReference type="EMBL" id="CP020946">
    <property type="protein sequence ID" value="ASD62274.1"/>
    <property type="molecule type" value="Genomic_DNA"/>
</dbReference>
<feature type="domain" description="JmjC" evidence="4">
    <location>
        <begin position="92"/>
        <end position="254"/>
    </location>
</feature>
<evidence type="ECO:0000256" key="1">
    <source>
        <dbReference type="ARBA" id="ARBA00001954"/>
    </source>
</evidence>
<evidence type="ECO:0000256" key="2">
    <source>
        <dbReference type="ARBA" id="ARBA00022723"/>
    </source>
</evidence>
<gene>
    <name evidence="5" type="ORF">B9G79_01190</name>
</gene>
<dbReference type="Proteomes" id="UP000197003">
    <property type="component" value="Chromosome"/>
</dbReference>
<proteinExistence type="predicted"/>
<dbReference type="InterPro" id="IPR003347">
    <property type="entry name" value="JmjC_dom"/>
</dbReference>
<organism evidence="5 6">
    <name type="scientific">Bdellovibrio bacteriovorus</name>
    <dbReference type="NCBI Taxonomy" id="959"/>
    <lineage>
        <taxon>Bacteria</taxon>
        <taxon>Pseudomonadati</taxon>
        <taxon>Bdellovibrionota</taxon>
        <taxon>Bdellovibrionia</taxon>
        <taxon>Bdellovibrionales</taxon>
        <taxon>Pseudobdellovibrionaceae</taxon>
        <taxon>Bdellovibrio</taxon>
    </lineage>
</organism>
<keyword evidence="2" id="KW-0479">Metal-binding</keyword>
<dbReference type="InterPro" id="IPR039994">
    <property type="entry name" value="NO66-like"/>
</dbReference>
<evidence type="ECO:0000256" key="3">
    <source>
        <dbReference type="ARBA" id="ARBA00023004"/>
    </source>
</evidence>
<dbReference type="Pfam" id="PF08007">
    <property type="entry name" value="JmjC_2"/>
    <property type="match status" value="1"/>
</dbReference>
<dbReference type="GO" id="GO:0051864">
    <property type="term" value="F:histone H3K36 demethylase activity"/>
    <property type="evidence" value="ECO:0007669"/>
    <property type="project" value="TreeGrafter"/>
</dbReference>
<dbReference type="OrthoDB" id="479699at2"/>